<dbReference type="EMBL" id="QZAB01000538">
    <property type="protein sequence ID" value="RQD80889.1"/>
    <property type="molecule type" value="Genomic_DNA"/>
</dbReference>
<dbReference type="Proteomes" id="UP000284763">
    <property type="component" value="Unassembled WGS sequence"/>
</dbReference>
<evidence type="ECO:0000256" key="4">
    <source>
        <dbReference type="ARBA" id="ARBA00023239"/>
    </source>
</evidence>
<dbReference type="GO" id="GO:0005829">
    <property type="term" value="C:cytosol"/>
    <property type="evidence" value="ECO:0007669"/>
    <property type="project" value="TreeGrafter"/>
</dbReference>
<organism evidence="9 10">
    <name type="scientific">Methanosalsum natronophilum</name>
    <dbReference type="NCBI Taxonomy" id="768733"/>
    <lineage>
        <taxon>Archaea</taxon>
        <taxon>Methanobacteriati</taxon>
        <taxon>Methanobacteriota</taxon>
        <taxon>Stenosarchaea group</taxon>
        <taxon>Methanomicrobia</taxon>
        <taxon>Methanosarcinales</taxon>
        <taxon>Methanosarcinaceae</taxon>
        <taxon>Methanosalsum</taxon>
    </lineage>
</organism>
<feature type="binding site" evidence="5 7">
    <location>
        <position position="117"/>
    </location>
    <ligand>
        <name>substrate</name>
    </ligand>
</feature>
<feature type="domain" description="Orotidine 5'-phosphate decarboxylase" evidence="8">
    <location>
        <begin position="6"/>
        <end position="209"/>
    </location>
</feature>
<evidence type="ECO:0000313" key="9">
    <source>
        <dbReference type="EMBL" id="RQD80889.1"/>
    </source>
</evidence>
<evidence type="ECO:0000256" key="5">
    <source>
        <dbReference type="HAMAP-Rule" id="MF_01200"/>
    </source>
</evidence>
<comment type="catalytic activity">
    <reaction evidence="5">
        <text>orotidine 5'-phosphate + H(+) = UMP + CO2</text>
        <dbReference type="Rhea" id="RHEA:11596"/>
        <dbReference type="ChEBI" id="CHEBI:15378"/>
        <dbReference type="ChEBI" id="CHEBI:16526"/>
        <dbReference type="ChEBI" id="CHEBI:57538"/>
        <dbReference type="ChEBI" id="CHEBI:57865"/>
        <dbReference type="EC" id="4.1.1.23"/>
    </reaction>
</comment>
<feature type="active site" description="Proton donor" evidence="5">
    <location>
        <position position="62"/>
    </location>
</feature>
<dbReference type="NCBIfam" id="NF010386">
    <property type="entry name" value="PRK13813.1"/>
    <property type="match status" value="1"/>
</dbReference>
<feature type="binding site" evidence="5 7">
    <location>
        <position position="34"/>
    </location>
    <ligand>
        <name>substrate</name>
    </ligand>
</feature>
<comment type="caution">
    <text evidence="9">The sequence shown here is derived from an EMBL/GenBank/DDBJ whole genome shotgun (WGS) entry which is preliminary data.</text>
</comment>
<dbReference type="GO" id="GO:0006207">
    <property type="term" value="P:'de novo' pyrimidine nucleobase biosynthetic process"/>
    <property type="evidence" value="ECO:0007669"/>
    <property type="project" value="InterPro"/>
</dbReference>
<evidence type="ECO:0000256" key="3">
    <source>
        <dbReference type="ARBA" id="ARBA00022975"/>
    </source>
</evidence>
<feature type="binding site" evidence="5 7">
    <location>
        <position position="12"/>
    </location>
    <ligand>
        <name>substrate</name>
    </ligand>
</feature>
<keyword evidence="4 5" id="KW-0456">Lyase</keyword>
<dbReference type="PANTHER" id="PTHR32119">
    <property type="entry name" value="OROTIDINE 5'-PHOSPHATE DECARBOXYLASE"/>
    <property type="match status" value="1"/>
</dbReference>
<evidence type="ECO:0000256" key="2">
    <source>
        <dbReference type="ARBA" id="ARBA00022793"/>
    </source>
</evidence>
<dbReference type="EC" id="4.1.1.23" evidence="5"/>
<dbReference type="SUPFAM" id="SSF51366">
    <property type="entry name" value="Ribulose-phoshate binding barrel"/>
    <property type="match status" value="1"/>
</dbReference>
<feature type="active site" description="For OMPdecase activity" evidence="6">
    <location>
        <position position="62"/>
    </location>
</feature>
<evidence type="ECO:0000259" key="8">
    <source>
        <dbReference type="SMART" id="SM00934"/>
    </source>
</evidence>
<dbReference type="GO" id="GO:0044205">
    <property type="term" value="P:'de novo' UMP biosynthetic process"/>
    <property type="evidence" value="ECO:0007669"/>
    <property type="project" value="UniProtKB-UniRule"/>
</dbReference>
<dbReference type="CDD" id="cd04725">
    <property type="entry name" value="OMP_decarboxylase_like"/>
    <property type="match status" value="1"/>
</dbReference>
<comment type="similarity">
    <text evidence="5">Belongs to the OMP decarboxylase family. Type 1 subfamily.</text>
</comment>
<evidence type="ECO:0000256" key="7">
    <source>
        <dbReference type="PIRSR" id="PIRSR614732-2"/>
    </source>
</evidence>
<name>A0A424YPQ7_9EURY</name>
<protein>
    <recommendedName>
        <fullName evidence="5">Orotidine 5'-phosphate decarboxylase</fullName>
        <ecNumber evidence="5">4.1.1.23</ecNumber>
    </recommendedName>
    <alternativeName>
        <fullName evidence="5">OMP decarboxylase</fullName>
        <shortName evidence="5">OMPDCase</shortName>
        <shortName evidence="5">OMPdecase</shortName>
    </alternativeName>
</protein>
<dbReference type="NCBIfam" id="TIGR01740">
    <property type="entry name" value="pyrF"/>
    <property type="match status" value="1"/>
</dbReference>
<comment type="pathway">
    <text evidence="1 5">Pyrimidine metabolism; UMP biosynthesis via de novo pathway; UMP from orotate: step 2/2.</text>
</comment>
<evidence type="ECO:0000256" key="6">
    <source>
        <dbReference type="PIRSR" id="PIRSR614732-1"/>
    </source>
</evidence>
<keyword evidence="3 5" id="KW-0665">Pyrimidine biosynthesis</keyword>
<feature type="active site" description="For OMPdecase activity" evidence="6">
    <location>
        <position position="60"/>
    </location>
</feature>
<dbReference type="InterPro" id="IPR011060">
    <property type="entry name" value="RibuloseP-bd_barrel"/>
</dbReference>
<keyword evidence="2 5" id="KW-0210">Decarboxylase</keyword>
<evidence type="ECO:0000313" key="10">
    <source>
        <dbReference type="Proteomes" id="UP000284763"/>
    </source>
</evidence>
<dbReference type="AlphaFoldDB" id="A0A424YPQ7"/>
<feature type="active site" description="For OMPdecase activity" evidence="6">
    <location>
        <position position="65"/>
    </location>
</feature>
<dbReference type="InterPro" id="IPR047595">
    <property type="entry name" value="OMPdecase_arc"/>
</dbReference>
<accession>A0A424YPQ7</accession>
<feature type="binding site" evidence="5 7">
    <location>
        <position position="194"/>
    </location>
    <ligand>
        <name>substrate</name>
    </ligand>
</feature>
<comment type="subunit">
    <text evidence="5">Homodimer.</text>
</comment>
<feature type="binding site" evidence="5">
    <location>
        <begin position="170"/>
        <end position="180"/>
    </location>
    <ligand>
        <name>substrate</name>
    </ligand>
</feature>
<dbReference type="PANTHER" id="PTHR32119:SF2">
    <property type="entry name" value="OROTIDINE 5'-PHOSPHATE DECARBOXYLASE"/>
    <property type="match status" value="1"/>
</dbReference>
<reference evidence="9 10" key="1">
    <citation type="submission" date="2018-08" db="EMBL/GenBank/DDBJ databases">
        <title>The metabolism and importance of syntrophic acetate oxidation coupled to methane or sulfide production in haloalkaline environments.</title>
        <authorList>
            <person name="Timmers P.H.A."/>
            <person name="Vavourakis C.D."/>
            <person name="Sorokin D.Y."/>
            <person name="Sinninghe Damste J.S."/>
            <person name="Muyzer G."/>
            <person name="Stams A.J.M."/>
            <person name="Plugge C.M."/>
        </authorList>
    </citation>
    <scope>NUCLEOTIDE SEQUENCE [LARGE SCALE GENOMIC DNA]</scope>
    <source>
        <strain evidence="9">MSAO_Arc3</strain>
    </source>
</reference>
<evidence type="ECO:0000256" key="1">
    <source>
        <dbReference type="ARBA" id="ARBA00004861"/>
    </source>
</evidence>
<dbReference type="HAMAP" id="MF_01200_A">
    <property type="entry name" value="OMPdecase_type1_A"/>
    <property type="match status" value="1"/>
</dbReference>
<dbReference type="InterPro" id="IPR014732">
    <property type="entry name" value="OMPdecase"/>
</dbReference>
<proteinExistence type="inferred from homology"/>
<dbReference type="Pfam" id="PF00215">
    <property type="entry name" value="OMPdecase"/>
    <property type="match status" value="1"/>
</dbReference>
<feature type="binding site" evidence="5 7">
    <location>
        <position position="193"/>
    </location>
    <ligand>
        <name>substrate</name>
    </ligand>
</feature>
<dbReference type="UniPathway" id="UPA00070">
    <property type="reaction ID" value="UER00120"/>
</dbReference>
<sequence>MEKRTRLILSLDVVDQEEAFDIVKKTYMYVDAIKVGYPLILGSGIDIISKIADYCEVIADFKVADIPNTSKIICEHVFNAGADAVIVHAFPGRDSLKSCIEVAEKFNKEIYVVVEMSHPGAIDFFQDISDELAKTALEQNATGVVAPATRPESLKRIRKIIGSNLKIISPGVGSQGGKASDAIRAGADWIIVGRSIYGAQDPAQAASFIMEEIANIEL</sequence>
<dbReference type="SMART" id="SM00934">
    <property type="entry name" value="OMPdecase"/>
    <property type="match status" value="1"/>
</dbReference>
<dbReference type="Gene3D" id="3.20.20.70">
    <property type="entry name" value="Aldolase class I"/>
    <property type="match status" value="1"/>
</dbReference>
<dbReference type="InterPro" id="IPR001754">
    <property type="entry name" value="OMPdeCOase_dom"/>
</dbReference>
<feature type="binding site" evidence="5">
    <location>
        <begin position="60"/>
        <end position="69"/>
    </location>
    <ligand>
        <name>substrate</name>
    </ligand>
</feature>
<dbReference type="InterPro" id="IPR013785">
    <property type="entry name" value="Aldolase_TIM"/>
</dbReference>
<dbReference type="GO" id="GO:0004590">
    <property type="term" value="F:orotidine-5'-phosphate decarboxylase activity"/>
    <property type="evidence" value="ECO:0007669"/>
    <property type="project" value="UniProtKB-UniRule"/>
</dbReference>
<gene>
    <name evidence="5 9" type="primary">pyrF</name>
    <name evidence="9" type="ORF">D5R95_08495</name>
</gene>
<comment type="function">
    <text evidence="5">Catalyzes the decarboxylation of orotidine 5'-monophosphate (OMP) to uridine 5'-monophosphate (UMP).</text>
</comment>